<dbReference type="GO" id="GO:0005737">
    <property type="term" value="C:cytoplasm"/>
    <property type="evidence" value="ECO:0007669"/>
    <property type="project" value="TreeGrafter"/>
</dbReference>
<dbReference type="InterPro" id="IPR001518">
    <property type="entry name" value="Arginosuc_synth"/>
</dbReference>
<evidence type="ECO:0000256" key="4">
    <source>
        <dbReference type="ARBA" id="ARBA00014810"/>
    </source>
</evidence>
<dbReference type="InterPro" id="IPR024074">
    <property type="entry name" value="AS_cat/multimer_dom_body"/>
</dbReference>
<evidence type="ECO:0000256" key="5">
    <source>
        <dbReference type="ARBA" id="ARBA00022571"/>
    </source>
</evidence>
<dbReference type="UniPathway" id="UPA00068">
    <property type="reaction ID" value="UER00113"/>
</dbReference>
<evidence type="ECO:0000259" key="12">
    <source>
        <dbReference type="Pfam" id="PF00764"/>
    </source>
</evidence>
<dbReference type="Gene3D" id="3.90.1260.10">
    <property type="entry name" value="Argininosuccinate synthetase, chain A, domain 2"/>
    <property type="match status" value="1"/>
</dbReference>
<dbReference type="AlphaFoldDB" id="A0A0F8A4J2"/>
<comment type="pathway">
    <text evidence="1">Amino-acid biosynthesis; L-arginine biosynthesis; L-arginine from L-ornithine and carbamoyl phosphate: step 2/3.</text>
</comment>
<evidence type="ECO:0000256" key="11">
    <source>
        <dbReference type="ARBA" id="ARBA00060987"/>
    </source>
</evidence>
<dbReference type="GO" id="GO:0006526">
    <property type="term" value="P:L-arginine biosynthetic process"/>
    <property type="evidence" value="ECO:0007669"/>
    <property type="project" value="UniProtKB-UniPathway"/>
</dbReference>
<dbReference type="EC" id="6.3.4.5" evidence="3"/>
<evidence type="ECO:0000256" key="6">
    <source>
        <dbReference type="ARBA" id="ARBA00022598"/>
    </source>
</evidence>
<dbReference type="Gene3D" id="3.40.50.620">
    <property type="entry name" value="HUPs"/>
    <property type="match status" value="1"/>
</dbReference>
<dbReference type="Pfam" id="PF00764">
    <property type="entry name" value="Arginosuc_synth"/>
    <property type="match status" value="1"/>
</dbReference>
<dbReference type="InterPro" id="IPR023434">
    <property type="entry name" value="Arginosuc_synth_type_1_subfam"/>
</dbReference>
<organism evidence="14 15">
    <name type="scientific">Hirsutella minnesotensis 3608</name>
    <dbReference type="NCBI Taxonomy" id="1043627"/>
    <lineage>
        <taxon>Eukaryota</taxon>
        <taxon>Fungi</taxon>
        <taxon>Dikarya</taxon>
        <taxon>Ascomycota</taxon>
        <taxon>Pezizomycotina</taxon>
        <taxon>Sordariomycetes</taxon>
        <taxon>Hypocreomycetidae</taxon>
        <taxon>Hypocreales</taxon>
        <taxon>Ophiocordycipitaceae</taxon>
        <taxon>Hirsutella</taxon>
    </lineage>
</organism>
<evidence type="ECO:0000256" key="7">
    <source>
        <dbReference type="ARBA" id="ARBA00022605"/>
    </source>
</evidence>
<dbReference type="CDD" id="cd01999">
    <property type="entry name" value="ASS"/>
    <property type="match status" value="1"/>
</dbReference>
<keyword evidence="9" id="KW-0067">ATP-binding</keyword>
<dbReference type="OrthoDB" id="1688907at2759"/>
<keyword evidence="8" id="KW-0547">Nucleotide-binding</keyword>
<dbReference type="GO" id="GO:0004055">
    <property type="term" value="F:argininosuccinate synthase activity"/>
    <property type="evidence" value="ECO:0007669"/>
    <property type="project" value="UniProtKB-EC"/>
</dbReference>
<dbReference type="GO" id="GO:0000050">
    <property type="term" value="P:urea cycle"/>
    <property type="evidence" value="ECO:0007669"/>
    <property type="project" value="TreeGrafter"/>
</dbReference>
<dbReference type="PANTHER" id="PTHR11587">
    <property type="entry name" value="ARGININOSUCCINATE SYNTHASE"/>
    <property type="match status" value="1"/>
</dbReference>
<dbReference type="InterPro" id="IPR014729">
    <property type="entry name" value="Rossmann-like_a/b/a_fold"/>
</dbReference>
<dbReference type="GO" id="GO:0000053">
    <property type="term" value="P:argininosuccinate metabolic process"/>
    <property type="evidence" value="ECO:0007669"/>
    <property type="project" value="TreeGrafter"/>
</dbReference>
<dbReference type="InterPro" id="IPR048268">
    <property type="entry name" value="Arginosuc_syn_C"/>
</dbReference>
<keyword evidence="7" id="KW-0028">Amino-acid biosynthesis</keyword>
<dbReference type="FunFam" id="3.40.50.620:FF:000019">
    <property type="entry name" value="Argininosuccinate synthase"/>
    <property type="match status" value="1"/>
</dbReference>
<evidence type="ECO:0000256" key="9">
    <source>
        <dbReference type="ARBA" id="ARBA00022840"/>
    </source>
</evidence>
<dbReference type="PANTHER" id="PTHR11587:SF2">
    <property type="entry name" value="ARGININOSUCCINATE SYNTHASE"/>
    <property type="match status" value="1"/>
</dbReference>
<dbReference type="PROSITE" id="PS00564">
    <property type="entry name" value="ARGININOSUCCIN_SYN_1"/>
    <property type="match status" value="1"/>
</dbReference>
<keyword evidence="5" id="KW-0055">Arginine biosynthesis</keyword>
<reference evidence="14 15" key="1">
    <citation type="journal article" date="2014" name="Genome Biol. Evol.">
        <title>Comparative genomics and transcriptomics analyses reveal divergent lifestyle features of nematode endoparasitic fungus Hirsutella minnesotensis.</title>
        <authorList>
            <person name="Lai Y."/>
            <person name="Liu K."/>
            <person name="Zhang X."/>
            <person name="Zhang X."/>
            <person name="Li K."/>
            <person name="Wang N."/>
            <person name="Shu C."/>
            <person name="Wu Y."/>
            <person name="Wang C."/>
            <person name="Bushley K.E."/>
            <person name="Xiang M."/>
            <person name="Liu X."/>
        </authorList>
    </citation>
    <scope>NUCLEOTIDE SEQUENCE [LARGE SCALE GENOMIC DNA]</scope>
    <source>
        <strain evidence="14 15">3608</strain>
    </source>
</reference>
<keyword evidence="15" id="KW-1185">Reference proteome</keyword>
<dbReference type="Proteomes" id="UP000054481">
    <property type="component" value="Unassembled WGS sequence"/>
</dbReference>
<evidence type="ECO:0000313" key="15">
    <source>
        <dbReference type="Proteomes" id="UP000054481"/>
    </source>
</evidence>
<comment type="similarity">
    <text evidence="11">Belongs to the argininosuccinate synthase family. Type 1 subfamily.</text>
</comment>
<dbReference type="SUPFAM" id="SSF69864">
    <property type="entry name" value="Argininosuccinate synthetase, C-terminal domain"/>
    <property type="match status" value="1"/>
</dbReference>
<dbReference type="EMBL" id="KQ030533">
    <property type="protein sequence ID" value="KJZ73674.1"/>
    <property type="molecule type" value="Genomic_DNA"/>
</dbReference>
<dbReference type="NCBIfam" id="NF001770">
    <property type="entry name" value="PRK00509.1"/>
    <property type="match status" value="1"/>
</dbReference>
<dbReference type="SUPFAM" id="SSF52402">
    <property type="entry name" value="Adenine nucleotide alpha hydrolases-like"/>
    <property type="match status" value="1"/>
</dbReference>
<evidence type="ECO:0000256" key="3">
    <source>
        <dbReference type="ARBA" id="ARBA00012286"/>
    </source>
</evidence>
<evidence type="ECO:0000256" key="8">
    <source>
        <dbReference type="ARBA" id="ARBA00022741"/>
    </source>
</evidence>
<dbReference type="NCBIfam" id="TIGR00032">
    <property type="entry name" value="argG"/>
    <property type="match status" value="1"/>
</dbReference>
<dbReference type="FunFam" id="3.90.1260.10:FF:000003">
    <property type="entry name" value="Argininosuccinate synthase"/>
    <property type="match status" value="1"/>
</dbReference>
<feature type="domain" description="Arginosuccinate synthase-like N-terminal" evidence="12">
    <location>
        <begin position="5"/>
        <end position="171"/>
    </location>
</feature>
<evidence type="ECO:0000256" key="1">
    <source>
        <dbReference type="ARBA" id="ARBA00004967"/>
    </source>
</evidence>
<name>A0A0F8A4J2_9HYPO</name>
<dbReference type="GO" id="GO:0005524">
    <property type="term" value="F:ATP binding"/>
    <property type="evidence" value="ECO:0007669"/>
    <property type="project" value="UniProtKB-KW"/>
</dbReference>
<keyword evidence="6" id="KW-0436">Ligase</keyword>
<sequence>MSKGRVCLAYSGGLDTSTILVWLLQQGYAVVCYLGNVGQEEDFAAVEAKALKLGAEAFVCEDLQRELVDEVVAKAIMCNAAFEERYLLGTALARPIIARSQVRVAERYNCQYLSHGCTGKGSFYSQVRFELAFTALNPSLQVIAPWRMPEFIQRFQGRNDLLKFAAENNIPVSSSPKAPWSMDDNIVHCSYEAGVLENPDHTPPKTLWTRTVDPLDAPNEPQEFTVHFEKGVISKVVTGGKEVTDSVEAFKLLNKIGHDHGVGRVDIVENRKLPANNSGFRFTPGLTLARLAHLDLEGLVMDSRVRELRDQFASLSWSRQLYNGMYFSPEREFVENSIVFSQRNVTGVVRMTAYKGSAYVLGRSSDASNLYSEEDASMDSLEGFSPMDTSGFIAIQAIRLKKYGLQKIKDGEPLSKS</sequence>
<accession>A0A0F8A4J2</accession>
<evidence type="ECO:0000256" key="10">
    <source>
        <dbReference type="ARBA" id="ARBA00029916"/>
    </source>
</evidence>
<gene>
    <name evidence="14" type="ORF">HIM_07007</name>
</gene>
<protein>
    <recommendedName>
        <fullName evidence="4">Argininosuccinate synthase</fullName>
        <ecNumber evidence="3">6.3.4.5</ecNumber>
    </recommendedName>
    <alternativeName>
        <fullName evidence="10">Citrulline--aspartate ligase</fullName>
    </alternativeName>
</protein>
<dbReference type="InterPro" id="IPR018223">
    <property type="entry name" value="Arginosuc_synth_CS"/>
</dbReference>
<proteinExistence type="inferred from homology"/>
<evidence type="ECO:0000313" key="14">
    <source>
        <dbReference type="EMBL" id="KJZ73674.1"/>
    </source>
</evidence>
<feature type="domain" description="Arginosuccinate synthase C-terminal" evidence="13">
    <location>
        <begin position="180"/>
        <end position="403"/>
    </location>
</feature>
<evidence type="ECO:0000256" key="2">
    <source>
        <dbReference type="ARBA" id="ARBA00011881"/>
    </source>
</evidence>
<evidence type="ECO:0000259" key="13">
    <source>
        <dbReference type="Pfam" id="PF20979"/>
    </source>
</evidence>
<dbReference type="Pfam" id="PF20979">
    <property type="entry name" value="Arginosuc_syn_C"/>
    <property type="match status" value="1"/>
</dbReference>
<dbReference type="InterPro" id="IPR048267">
    <property type="entry name" value="Arginosuc_syn_N"/>
</dbReference>
<comment type="subunit">
    <text evidence="2">Homotetramer.</text>
</comment>